<evidence type="ECO:0000313" key="5">
    <source>
        <dbReference type="Proteomes" id="UP000256690"/>
    </source>
</evidence>
<dbReference type="SUPFAM" id="SSF52540">
    <property type="entry name" value="P-loop containing nucleoside triphosphate hydrolases"/>
    <property type="match status" value="1"/>
</dbReference>
<evidence type="ECO:0000313" key="4">
    <source>
        <dbReference type="EMBL" id="RDW68906.1"/>
    </source>
</evidence>
<comment type="caution">
    <text evidence="4">The sequence shown here is derived from an EMBL/GenBank/DDBJ whole genome shotgun (WGS) entry which is preliminary data.</text>
</comment>
<dbReference type="PANTHER" id="PTHR10039:SF5">
    <property type="entry name" value="NACHT DOMAIN-CONTAINING PROTEIN"/>
    <property type="match status" value="1"/>
</dbReference>
<dbReference type="InterPro" id="IPR056884">
    <property type="entry name" value="NPHP3-like_N"/>
</dbReference>
<dbReference type="EMBL" id="PVWQ01000011">
    <property type="protein sequence ID" value="RDW68906.1"/>
    <property type="molecule type" value="Genomic_DNA"/>
</dbReference>
<evidence type="ECO:0000259" key="3">
    <source>
        <dbReference type="Pfam" id="PF25053"/>
    </source>
</evidence>
<dbReference type="STRING" id="1810919.A0A3D8R4K2"/>
<dbReference type="GeneID" id="38119036"/>
<evidence type="ECO:0000259" key="2">
    <source>
        <dbReference type="Pfam" id="PF24883"/>
    </source>
</evidence>
<keyword evidence="1" id="KW-0677">Repeat</keyword>
<dbReference type="Pfam" id="PF25053">
    <property type="entry name" value="DUF7791"/>
    <property type="match status" value="1"/>
</dbReference>
<keyword evidence="5" id="KW-1185">Reference proteome</keyword>
<accession>A0A3D8R4K2</accession>
<dbReference type="RefSeq" id="XP_026600695.1">
    <property type="nucleotide sequence ID" value="XM_026750682.1"/>
</dbReference>
<feature type="domain" description="Nephrocystin 3-like N-terminal" evidence="2">
    <location>
        <begin position="257"/>
        <end position="436"/>
    </location>
</feature>
<proteinExistence type="predicted"/>
<dbReference type="Gene3D" id="3.40.50.300">
    <property type="entry name" value="P-loop containing nucleotide triphosphate hydrolases"/>
    <property type="match status" value="1"/>
</dbReference>
<dbReference type="InterPro" id="IPR056693">
    <property type="entry name" value="DUF7791"/>
</dbReference>
<dbReference type="Pfam" id="PF24883">
    <property type="entry name" value="NPHP3_N"/>
    <property type="match status" value="1"/>
</dbReference>
<organism evidence="4 5">
    <name type="scientific">Aspergillus mulundensis</name>
    <dbReference type="NCBI Taxonomy" id="1810919"/>
    <lineage>
        <taxon>Eukaryota</taxon>
        <taxon>Fungi</taxon>
        <taxon>Dikarya</taxon>
        <taxon>Ascomycota</taxon>
        <taxon>Pezizomycotina</taxon>
        <taxon>Eurotiomycetes</taxon>
        <taxon>Eurotiomycetidae</taxon>
        <taxon>Eurotiales</taxon>
        <taxon>Aspergillaceae</taxon>
        <taxon>Aspergillus</taxon>
        <taxon>Aspergillus subgen. Nidulantes</taxon>
    </lineage>
</organism>
<dbReference type="OrthoDB" id="443402at2759"/>
<dbReference type="InterPro" id="IPR027417">
    <property type="entry name" value="P-loop_NTPase"/>
</dbReference>
<dbReference type="PANTHER" id="PTHR10039">
    <property type="entry name" value="AMELOGENIN"/>
    <property type="match status" value="1"/>
</dbReference>
<evidence type="ECO:0008006" key="6">
    <source>
        <dbReference type="Google" id="ProtNLM"/>
    </source>
</evidence>
<protein>
    <recommendedName>
        <fullName evidence="6">NACHT domain-containing protein</fullName>
    </recommendedName>
</protein>
<feature type="domain" description="DUF7791" evidence="3">
    <location>
        <begin position="538"/>
        <end position="680"/>
    </location>
</feature>
<reference evidence="4 5" key="1">
    <citation type="journal article" date="2018" name="IMA Fungus">
        <title>IMA Genome-F 9: Draft genome sequence of Annulohypoxylon stygium, Aspergillus mulundensis, Berkeleyomyces basicola (syn. Thielaviopsis basicola), Ceratocystis smalleyi, two Cercospora beticola strains, Coleophoma cylindrospora, Fusarium fracticaudum, Phialophora cf. hyalina, and Morchella septimelata.</title>
        <authorList>
            <person name="Wingfield B.D."/>
            <person name="Bills G.F."/>
            <person name="Dong Y."/>
            <person name="Huang W."/>
            <person name="Nel W.J."/>
            <person name="Swalarsk-Parry B.S."/>
            <person name="Vaghefi N."/>
            <person name="Wilken P.M."/>
            <person name="An Z."/>
            <person name="de Beer Z.W."/>
            <person name="De Vos L."/>
            <person name="Chen L."/>
            <person name="Duong T.A."/>
            <person name="Gao Y."/>
            <person name="Hammerbacher A."/>
            <person name="Kikkert J.R."/>
            <person name="Li Y."/>
            <person name="Li H."/>
            <person name="Li K."/>
            <person name="Li Q."/>
            <person name="Liu X."/>
            <person name="Ma X."/>
            <person name="Naidoo K."/>
            <person name="Pethybridge S.J."/>
            <person name="Sun J."/>
            <person name="Steenkamp E.T."/>
            <person name="van der Nest M.A."/>
            <person name="van Wyk S."/>
            <person name="Wingfield M.J."/>
            <person name="Xiong C."/>
            <person name="Yue Q."/>
            <person name="Zhang X."/>
        </authorList>
    </citation>
    <scope>NUCLEOTIDE SEQUENCE [LARGE SCALE GENOMIC DNA]</scope>
    <source>
        <strain evidence="4 5">DSM 5745</strain>
    </source>
</reference>
<dbReference type="Proteomes" id="UP000256690">
    <property type="component" value="Unassembled WGS sequence"/>
</dbReference>
<sequence length="752" mass="84292">MDPITALGVAAAVVAFVDFAITLTRVASQIHGSSTGETADNVANAEEAENFQTAVSDLKKLHGATFLDSKWTAMVSKCNAASGELLALLDDLKAKNPNSKREAGRAAFKALWNKNRVKTLKRTVEGYRGQLHFLISKDTLLQSDESFQRLISYACSNRDKLEDMHKSIKALTQGRESQTLYPETVTKLQELLKRVTDANDQAHRSRRILEALSFSEINQRYGEIGAEHNASLDWLINDTGPLADCDEGYNEMIANERTRFIEWLREPGQRLFQICGKLGCGKSVVMRWVSGHSQTRAYLTEWAQADDSQISLVMGRVFLKKDGTNSLQRSRSGLVRTLLHSILTDSPNLIPLLFPAEWAASTFYHEMLSYDANSLEKAFETLKSSPQVYKGHKIVIFIDGIDEINSLADFSVTDPVRELRDWVNGNSNVKICLACREIPVIQRKLAKFPLLQLHTVSRGGIAKFVRDTLAVEMEDLSDEDEDVNELKTETLAQLIIEKSDGIFLWVSFILRDVVDGLNNANALETLWKKATALPKTLSEMFRAILKSIKDEDKVQADRFLSLVLASHGPCPLLRLSLLEEYQKNHDFADGHLPQMSPDQLGNRLRNVRHQVKGICAGLLEIVDDPQQPELTFRAPVRFAHGSIAEFLDDSPEDFGMMAKGLDEPFDSFRALCETFRAHNKSAGNALAKYAAATIWEFDDGIPSFEFDVYRLLQLSKIEDPQFDFSDFLKKAVDEICAMHPAGDTARRKLSAR</sequence>
<evidence type="ECO:0000256" key="1">
    <source>
        <dbReference type="ARBA" id="ARBA00022737"/>
    </source>
</evidence>
<dbReference type="AlphaFoldDB" id="A0A3D8R4K2"/>
<name>A0A3D8R4K2_9EURO</name>
<gene>
    <name evidence="4" type="ORF">DSM5745_08666</name>
</gene>